<protein>
    <submittedName>
        <fullName evidence="2">Uncharacterized protein</fullName>
    </submittedName>
</protein>
<gene>
    <name evidence="2" type="ORF">VNO77_34290</name>
</gene>
<proteinExistence type="predicted"/>
<keyword evidence="3" id="KW-1185">Reference proteome</keyword>
<organism evidence="2 3">
    <name type="scientific">Canavalia gladiata</name>
    <name type="common">Sword bean</name>
    <name type="synonym">Dolichos gladiatus</name>
    <dbReference type="NCBI Taxonomy" id="3824"/>
    <lineage>
        <taxon>Eukaryota</taxon>
        <taxon>Viridiplantae</taxon>
        <taxon>Streptophyta</taxon>
        <taxon>Embryophyta</taxon>
        <taxon>Tracheophyta</taxon>
        <taxon>Spermatophyta</taxon>
        <taxon>Magnoliopsida</taxon>
        <taxon>eudicotyledons</taxon>
        <taxon>Gunneridae</taxon>
        <taxon>Pentapetalae</taxon>
        <taxon>rosids</taxon>
        <taxon>fabids</taxon>
        <taxon>Fabales</taxon>
        <taxon>Fabaceae</taxon>
        <taxon>Papilionoideae</taxon>
        <taxon>50 kb inversion clade</taxon>
        <taxon>NPAAA clade</taxon>
        <taxon>indigoferoid/millettioid clade</taxon>
        <taxon>Phaseoleae</taxon>
        <taxon>Canavalia</taxon>
    </lineage>
</organism>
<reference evidence="2 3" key="1">
    <citation type="submission" date="2024-01" db="EMBL/GenBank/DDBJ databases">
        <title>The genomes of 5 underutilized Papilionoideae crops provide insights into root nodulation and disease resistanc.</title>
        <authorList>
            <person name="Jiang F."/>
        </authorList>
    </citation>
    <scope>NUCLEOTIDE SEQUENCE [LARGE SCALE GENOMIC DNA]</scope>
    <source>
        <strain evidence="2">LVBAO_FW01</strain>
        <tissue evidence="2">Leaves</tissue>
    </source>
</reference>
<evidence type="ECO:0000313" key="2">
    <source>
        <dbReference type="EMBL" id="KAK7315721.1"/>
    </source>
</evidence>
<evidence type="ECO:0000313" key="3">
    <source>
        <dbReference type="Proteomes" id="UP001367508"/>
    </source>
</evidence>
<dbReference type="EMBL" id="JAYMYQ010000008">
    <property type="protein sequence ID" value="KAK7315721.1"/>
    <property type="molecule type" value="Genomic_DNA"/>
</dbReference>
<comment type="caution">
    <text evidence="2">The sequence shown here is derived from an EMBL/GenBank/DDBJ whole genome shotgun (WGS) entry which is preliminary data.</text>
</comment>
<accession>A0AAN9KFA7</accession>
<sequence>MAHLIKSRNQRPGPIRIRNQQSVFDSSPMGPAPFQYYGLEFLHLLQRLCLRSSSLKHIEMTTRPSSDSIGKQAEDMGFIKSYPIVY</sequence>
<feature type="region of interest" description="Disordered" evidence="1">
    <location>
        <begin position="1"/>
        <end position="26"/>
    </location>
</feature>
<dbReference type="Proteomes" id="UP001367508">
    <property type="component" value="Unassembled WGS sequence"/>
</dbReference>
<evidence type="ECO:0000256" key="1">
    <source>
        <dbReference type="SAM" id="MobiDB-lite"/>
    </source>
</evidence>
<dbReference type="AlphaFoldDB" id="A0AAN9KFA7"/>
<name>A0AAN9KFA7_CANGL</name>